<dbReference type="Proteomes" id="UP000053263">
    <property type="component" value="Unassembled WGS sequence"/>
</dbReference>
<organism evidence="2 3">
    <name type="scientific">Plicaturopsis crispa FD-325 SS-3</name>
    <dbReference type="NCBI Taxonomy" id="944288"/>
    <lineage>
        <taxon>Eukaryota</taxon>
        <taxon>Fungi</taxon>
        <taxon>Dikarya</taxon>
        <taxon>Basidiomycota</taxon>
        <taxon>Agaricomycotina</taxon>
        <taxon>Agaricomycetes</taxon>
        <taxon>Agaricomycetidae</taxon>
        <taxon>Amylocorticiales</taxon>
        <taxon>Amylocorticiaceae</taxon>
        <taxon>Plicatura</taxon>
        <taxon>Plicaturopsis crispa</taxon>
    </lineage>
</organism>
<protein>
    <submittedName>
        <fullName evidence="2">Unplaced genomic scaffold PLICRscaffold_34, whole genome shotgun sequence</fullName>
    </submittedName>
</protein>
<evidence type="ECO:0000256" key="1">
    <source>
        <dbReference type="SAM" id="Phobius"/>
    </source>
</evidence>
<name>A0A0C9SVG8_PLICR</name>
<keyword evidence="1" id="KW-1133">Transmembrane helix</keyword>
<feature type="transmembrane region" description="Helical" evidence="1">
    <location>
        <begin position="20"/>
        <end position="37"/>
    </location>
</feature>
<dbReference type="AlphaFoldDB" id="A0A0C9SVG8"/>
<evidence type="ECO:0000313" key="3">
    <source>
        <dbReference type="Proteomes" id="UP000053263"/>
    </source>
</evidence>
<keyword evidence="1" id="KW-0472">Membrane</keyword>
<reference evidence="2 3" key="1">
    <citation type="submission" date="2014-06" db="EMBL/GenBank/DDBJ databases">
        <title>Evolutionary Origins and Diversification of the Mycorrhizal Mutualists.</title>
        <authorList>
            <consortium name="DOE Joint Genome Institute"/>
            <consortium name="Mycorrhizal Genomics Consortium"/>
            <person name="Kohler A."/>
            <person name="Kuo A."/>
            <person name="Nagy L.G."/>
            <person name="Floudas D."/>
            <person name="Copeland A."/>
            <person name="Barry K.W."/>
            <person name="Cichocki N."/>
            <person name="Veneault-Fourrey C."/>
            <person name="LaButti K."/>
            <person name="Lindquist E.A."/>
            <person name="Lipzen A."/>
            <person name="Lundell T."/>
            <person name="Morin E."/>
            <person name="Murat C."/>
            <person name="Riley R."/>
            <person name="Ohm R."/>
            <person name="Sun H."/>
            <person name="Tunlid A."/>
            <person name="Henrissat B."/>
            <person name="Grigoriev I.V."/>
            <person name="Hibbett D.S."/>
            <person name="Martin F."/>
        </authorList>
    </citation>
    <scope>NUCLEOTIDE SEQUENCE [LARGE SCALE GENOMIC DNA]</scope>
    <source>
        <strain evidence="2 3">FD-325 SS-3</strain>
    </source>
</reference>
<keyword evidence="1" id="KW-0812">Transmembrane</keyword>
<gene>
    <name evidence="2" type="ORF">PLICRDRAFT_47445</name>
</gene>
<proteinExistence type="predicted"/>
<feature type="transmembrane region" description="Helical" evidence="1">
    <location>
        <begin position="204"/>
        <end position="224"/>
    </location>
</feature>
<dbReference type="HOGENOM" id="CLU_064338_0_0_1"/>
<keyword evidence="3" id="KW-1185">Reference proteome</keyword>
<feature type="transmembrane region" description="Helical" evidence="1">
    <location>
        <begin position="120"/>
        <end position="143"/>
    </location>
</feature>
<dbReference type="OrthoDB" id="2626017at2759"/>
<feature type="transmembrane region" description="Helical" evidence="1">
    <location>
        <begin position="87"/>
        <end position="108"/>
    </location>
</feature>
<feature type="transmembrane region" description="Helical" evidence="1">
    <location>
        <begin position="58"/>
        <end position="75"/>
    </location>
</feature>
<sequence length="371" mass="40359">MASSLPPSLNLPPHLSAHKYFFVCTLTVAAWDTLVLSPRTWRLAKTPEWPPLKILFHFLRIFMPIEFIVVAVAFFDTNWSQETCQHFFLFEPICTAILLAAASAVHVIRIHAIYDKNRAVLGLMGGLFALQVVVTAIACGFYRSVPLDVGQGCIAGPRHNWVGVYWVAPTLLYAASFILATNLSFKSRATKPIGLWKLMLRDGLNLYGSILIINLVNVLYWFFIRSSGISDTIKTIVTSMAAVLTTSMTLRIVLSVRGTLVAGGTFAGSTVHSHSTSRSGVASRSVVQPQRTGPTFTLDEMRSAGRVGGEQKVGVWDGSAKGDGKVIPIDMQVGKEGREARNGSDDGLGVKVTIDREVDYDSGPFGRGGGR</sequence>
<feature type="transmembrane region" description="Helical" evidence="1">
    <location>
        <begin position="163"/>
        <end position="183"/>
    </location>
</feature>
<feature type="transmembrane region" description="Helical" evidence="1">
    <location>
        <begin position="236"/>
        <end position="254"/>
    </location>
</feature>
<evidence type="ECO:0000313" key="2">
    <source>
        <dbReference type="EMBL" id="KII83035.1"/>
    </source>
</evidence>
<dbReference type="EMBL" id="KN832587">
    <property type="protein sequence ID" value="KII83035.1"/>
    <property type="molecule type" value="Genomic_DNA"/>
</dbReference>
<accession>A0A0C9SVG8</accession>